<evidence type="ECO:0000259" key="3">
    <source>
        <dbReference type="Pfam" id="PF02678"/>
    </source>
</evidence>
<proteinExistence type="inferred from homology"/>
<dbReference type="EMBL" id="CP089982">
    <property type="protein sequence ID" value="WXB00185.1"/>
    <property type="molecule type" value="Genomic_DNA"/>
</dbReference>
<evidence type="ECO:0000256" key="2">
    <source>
        <dbReference type="RuleBase" id="RU003457"/>
    </source>
</evidence>
<dbReference type="PIRSF" id="PIRSF006232">
    <property type="entry name" value="Pirin"/>
    <property type="match status" value="1"/>
</dbReference>
<dbReference type="Gene3D" id="2.60.120.10">
    <property type="entry name" value="Jelly Rolls"/>
    <property type="match status" value="2"/>
</dbReference>
<dbReference type="InterPro" id="IPR012093">
    <property type="entry name" value="Pirin"/>
</dbReference>
<keyword evidence="6" id="KW-1185">Reference proteome</keyword>
<gene>
    <name evidence="5" type="ORF">LZC95_25640</name>
</gene>
<comment type="similarity">
    <text evidence="1 2">Belongs to the pirin family.</text>
</comment>
<evidence type="ECO:0000259" key="4">
    <source>
        <dbReference type="Pfam" id="PF05726"/>
    </source>
</evidence>
<dbReference type="SUPFAM" id="SSF51182">
    <property type="entry name" value="RmlC-like cupins"/>
    <property type="match status" value="1"/>
</dbReference>
<feature type="domain" description="Pirin N-terminal" evidence="3">
    <location>
        <begin position="50"/>
        <end position="147"/>
    </location>
</feature>
<dbReference type="InterPro" id="IPR003829">
    <property type="entry name" value="Pirin_N_dom"/>
</dbReference>
<dbReference type="Proteomes" id="UP001379533">
    <property type="component" value="Chromosome"/>
</dbReference>
<evidence type="ECO:0000313" key="6">
    <source>
        <dbReference type="Proteomes" id="UP001379533"/>
    </source>
</evidence>
<organism evidence="5 6">
    <name type="scientific">Pendulispora brunnea</name>
    <dbReference type="NCBI Taxonomy" id="2905690"/>
    <lineage>
        <taxon>Bacteria</taxon>
        <taxon>Pseudomonadati</taxon>
        <taxon>Myxococcota</taxon>
        <taxon>Myxococcia</taxon>
        <taxon>Myxococcales</taxon>
        <taxon>Sorangiineae</taxon>
        <taxon>Pendulisporaceae</taxon>
        <taxon>Pendulispora</taxon>
    </lineage>
</organism>
<dbReference type="CDD" id="cd02909">
    <property type="entry name" value="cupin_pirin_N"/>
    <property type="match status" value="1"/>
</dbReference>
<evidence type="ECO:0000256" key="1">
    <source>
        <dbReference type="ARBA" id="ARBA00008416"/>
    </source>
</evidence>
<dbReference type="InterPro" id="IPR053186">
    <property type="entry name" value="QDO-related"/>
</dbReference>
<protein>
    <submittedName>
        <fullName evidence="5">Pirin family protein</fullName>
    </submittedName>
</protein>
<dbReference type="Pfam" id="PF05726">
    <property type="entry name" value="Pirin_C"/>
    <property type="match status" value="1"/>
</dbReference>
<dbReference type="InterPro" id="IPR008778">
    <property type="entry name" value="Pirin_C_dom"/>
</dbReference>
<dbReference type="CDD" id="cd02247">
    <property type="entry name" value="cupin_pirin_C"/>
    <property type="match status" value="1"/>
</dbReference>
<name>A0ABZ2KNT5_9BACT</name>
<dbReference type="PANTHER" id="PTHR43594">
    <property type="entry name" value="QUERCETIN 2,3-DIOXYGENASE"/>
    <property type="match status" value="1"/>
</dbReference>
<dbReference type="InterPro" id="IPR014710">
    <property type="entry name" value="RmlC-like_jellyroll"/>
</dbReference>
<dbReference type="Pfam" id="PF02678">
    <property type="entry name" value="Pirin"/>
    <property type="match status" value="1"/>
</dbReference>
<feature type="domain" description="Pirin C-terminal" evidence="4">
    <location>
        <begin position="201"/>
        <end position="302"/>
    </location>
</feature>
<dbReference type="RefSeq" id="WP_394850827.1">
    <property type="nucleotide sequence ID" value="NZ_CP089982.1"/>
</dbReference>
<accession>A0ABZ2KNT5</accession>
<dbReference type="PANTHER" id="PTHR43594:SF1">
    <property type="entry name" value="QUERCETIN 2,3-DIOXYGENASE PA2418-RELATED"/>
    <property type="match status" value="1"/>
</dbReference>
<evidence type="ECO:0000313" key="5">
    <source>
        <dbReference type="EMBL" id="WXB00185.1"/>
    </source>
</evidence>
<dbReference type="InterPro" id="IPR011051">
    <property type="entry name" value="RmlC_Cupin_sf"/>
</dbReference>
<sequence length="306" mass="33004">MNTEFDASVFSKRHRVSDVRSVERVFRSNAFHWVGNGFHVSSYFPSARLPAERVSPFVLMDYGPAKEFTPLARGKRGVGWHPHRGFETVTLAWEGSVAHRDNAGHAGVIGPGDVQWMTAGAGIFHEEYHEESFTRRGGKLHMMQLWVNLPSKDKMAAPAYQPILAAQIPAVPVEGGGEVRVIAGEHGGARGPAHTFTPITMLDVQLSAGARLQVPLPANHNALAVVAEGRVRAGEAFASTGELLLFANDGARLELVAEQDAHVIVLAGQSLGEPIVAYGPFVMNTVGQIEQAIYDVNSGKFGDVPE</sequence>
<reference evidence="5 6" key="1">
    <citation type="submission" date="2021-12" db="EMBL/GenBank/DDBJ databases">
        <title>Discovery of the Pendulisporaceae a myxobacterial family with distinct sporulation behavior and unique specialized metabolism.</title>
        <authorList>
            <person name="Garcia R."/>
            <person name="Popoff A."/>
            <person name="Bader C.D."/>
            <person name="Loehr J."/>
            <person name="Walesch S."/>
            <person name="Walt C."/>
            <person name="Boldt J."/>
            <person name="Bunk B."/>
            <person name="Haeckl F.J.F.P.J."/>
            <person name="Gunesch A.P."/>
            <person name="Birkelbach J."/>
            <person name="Nuebel U."/>
            <person name="Pietschmann T."/>
            <person name="Bach T."/>
            <person name="Mueller R."/>
        </authorList>
    </citation>
    <scope>NUCLEOTIDE SEQUENCE [LARGE SCALE GENOMIC DNA]</scope>
    <source>
        <strain evidence="5 6">MSr12523</strain>
    </source>
</reference>